<proteinExistence type="predicted"/>
<name>A0A397SIV5_9GLOM</name>
<dbReference type="Proteomes" id="UP000265703">
    <property type="component" value="Unassembled WGS sequence"/>
</dbReference>
<protein>
    <submittedName>
        <fullName evidence="1">Uncharacterized protein</fullName>
    </submittedName>
</protein>
<organism evidence="1 2">
    <name type="scientific">Glomus cerebriforme</name>
    <dbReference type="NCBI Taxonomy" id="658196"/>
    <lineage>
        <taxon>Eukaryota</taxon>
        <taxon>Fungi</taxon>
        <taxon>Fungi incertae sedis</taxon>
        <taxon>Mucoromycota</taxon>
        <taxon>Glomeromycotina</taxon>
        <taxon>Glomeromycetes</taxon>
        <taxon>Glomerales</taxon>
        <taxon>Glomeraceae</taxon>
        <taxon>Glomus</taxon>
    </lineage>
</organism>
<gene>
    <name evidence="1" type="ORF">C1645_835347</name>
</gene>
<evidence type="ECO:0000313" key="1">
    <source>
        <dbReference type="EMBL" id="RIA82444.1"/>
    </source>
</evidence>
<keyword evidence="2" id="KW-1185">Reference proteome</keyword>
<sequence>MELSRMKYKILIKFLENNEKNLKGLYVNLDYIHNEISLNLIIAKFCPNLRKLVSGIGYVGKIFI</sequence>
<dbReference type="OrthoDB" id="2382875at2759"/>
<comment type="caution">
    <text evidence="1">The sequence shown here is derived from an EMBL/GenBank/DDBJ whole genome shotgun (WGS) entry which is preliminary data.</text>
</comment>
<reference evidence="1 2" key="1">
    <citation type="submission" date="2018-06" db="EMBL/GenBank/DDBJ databases">
        <title>Comparative genomics reveals the genomic features of Rhizophagus irregularis, R. cerebriforme, R. diaphanum and Gigaspora rosea, and their symbiotic lifestyle signature.</title>
        <authorList>
            <person name="Morin E."/>
            <person name="San Clemente H."/>
            <person name="Chen E.C.H."/>
            <person name="De La Providencia I."/>
            <person name="Hainaut M."/>
            <person name="Kuo A."/>
            <person name="Kohler A."/>
            <person name="Murat C."/>
            <person name="Tang N."/>
            <person name="Roy S."/>
            <person name="Loubradou J."/>
            <person name="Henrissat B."/>
            <person name="Grigoriev I.V."/>
            <person name="Corradi N."/>
            <person name="Roux C."/>
            <person name="Martin F.M."/>
        </authorList>
    </citation>
    <scope>NUCLEOTIDE SEQUENCE [LARGE SCALE GENOMIC DNA]</scope>
    <source>
        <strain evidence="1 2">DAOM 227022</strain>
    </source>
</reference>
<dbReference type="EMBL" id="QKYT01000665">
    <property type="protein sequence ID" value="RIA82444.1"/>
    <property type="molecule type" value="Genomic_DNA"/>
</dbReference>
<dbReference type="AlphaFoldDB" id="A0A397SIV5"/>
<evidence type="ECO:0000313" key="2">
    <source>
        <dbReference type="Proteomes" id="UP000265703"/>
    </source>
</evidence>
<accession>A0A397SIV5</accession>